<proteinExistence type="predicted"/>
<evidence type="ECO:0000256" key="1">
    <source>
        <dbReference type="SAM" id="MobiDB-lite"/>
    </source>
</evidence>
<accession>A0ABP0V3W6</accession>
<protein>
    <submittedName>
        <fullName evidence="2">Uncharacterized protein</fullName>
    </submittedName>
</protein>
<feature type="compositionally biased region" description="Polar residues" evidence="1">
    <location>
        <begin position="1002"/>
        <end position="1014"/>
    </location>
</feature>
<name>A0ABP0V3W6_9BRYO</name>
<feature type="region of interest" description="Disordered" evidence="1">
    <location>
        <begin position="151"/>
        <end position="188"/>
    </location>
</feature>
<reference evidence="2" key="1">
    <citation type="submission" date="2024-02" db="EMBL/GenBank/DDBJ databases">
        <authorList>
            <consortium name="ELIXIR-Norway"/>
            <consortium name="Elixir Norway"/>
        </authorList>
    </citation>
    <scope>NUCLEOTIDE SEQUENCE</scope>
</reference>
<feature type="region of interest" description="Disordered" evidence="1">
    <location>
        <begin position="209"/>
        <end position="240"/>
    </location>
</feature>
<feature type="compositionally biased region" description="Polar residues" evidence="1">
    <location>
        <begin position="766"/>
        <end position="784"/>
    </location>
</feature>
<dbReference type="Proteomes" id="UP001497512">
    <property type="component" value="Chromosome 9"/>
</dbReference>
<keyword evidence="3" id="KW-1185">Reference proteome</keyword>
<organism evidence="2 3">
    <name type="scientific">Sphagnum troendelagicum</name>
    <dbReference type="NCBI Taxonomy" id="128251"/>
    <lineage>
        <taxon>Eukaryota</taxon>
        <taxon>Viridiplantae</taxon>
        <taxon>Streptophyta</taxon>
        <taxon>Embryophyta</taxon>
        <taxon>Bryophyta</taxon>
        <taxon>Sphagnophytina</taxon>
        <taxon>Sphagnopsida</taxon>
        <taxon>Sphagnales</taxon>
        <taxon>Sphagnaceae</taxon>
        <taxon>Sphagnum</taxon>
    </lineage>
</organism>
<dbReference type="EMBL" id="OZ019901">
    <property type="protein sequence ID" value="CAK9237129.1"/>
    <property type="molecule type" value="Genomic_DNA"/>
</dbReference>
<gene>
    <name evidence="2" type="ORF">CSSPTR1EN2_LOCUS23529</name>
</gene>
<feature type="compositionally biased region" description="Basic and acidic residues" evidence="1">
    <location>
        <begin position="1015"/>
        <end position="1024"/>
    </location>
</feature>
<feature type="compositionally biased region" description="Polar residues" evidence="1">
    <location>
        <begin position="112"/>
        <end position="124"/>
    </location>
</feature>
<feature type="compositionally biased region" description="Low complexity" evidence="1">
    <location>
        <begin position="1025"/>
        <end position="1039"/>
    </location>
</feature>
<evidence type="ECO:0000313" key="2">
    <source>
        <dbReference type="EMBL" id="CAK9237129.1"/>
    </source>
</evidence>
<feature type="region of interest" description="Disordered" evidence="1">
    <location>
        <begin position="1002"/>
        <end position="1045"/>
    </location>
</feature>
<feature type="region of interest" description="Disordered" evidence="1">
    <location>
        <begin position="766"/>
        <end position="802"/>
    </location>
</feature>
<evidence type="ECO:0000313" key="3">
    <source>
        <dbReference type="Proteomes" id="UP001497512"/>
    </source>
</evidence>
<sequence length="1259" mass="138396">MWYAWLARYYEMGALAAVSTLHQNPLLDHEPCDSSAPTLDTLPLCGRKAARREASDHLFPPPPLSFPGSSNLPEHEEVSPSSCMVWSPLFENSPCKDLSYQNPGRSLKVLSSSLPAEADSQNGTGAYPEQQQQQAAQVLTHIARIFNMQNSGSATSNGALHKPYHDQSPAPSSPREDQGTGAHGWGNPSSSYAELKAGFWKRLAEQRCSTSKDDDDDHLVCNTTGGVENIEDSEASSLQRSAVEECRKEEHTEMQKPGIGRGRVVERLSKPAAKIAEVLVSAQCNSNVHESTDHEGMISSEPLLWSGNGGISLVSKDDPKQNGAVEINFIDLHDQRPDLSVDYNVEQIETNSIAQGADRACPESANQECSTSSIAINMTSGAIGCGRVAKLGVHSQPWVSSRPLITQQGPDCKLGKDSDTGEFINQNMYPNWCVMDSYVTTYSDGKETVWTVRGFEEDDGVFDETGSADCLREGGTLVRLISDKMPGIGGVSIAGLPLEGPQLEQTGDRADPSPKWTQQVSEEEAVLAKSVKTKKVSSPKWSLHNKIAVKNMRRKNGSCPNWSEHGSESLIVGNSMRIRPSAACIPKKSEQCVQDTASARTTKKNNAGVRPLRSTTVLAVQQNQTQFQALQDNGNCAVKNLRIKTGSSCNGRTQPAVSLLDHVVAVKKLRTTNGSFSNCKQLGTITMQGPMVKNSTTKSPVPSPQWTQHFGTKERVQAKNLRKKIVPDLKEKVTKNLGTKTRFCHKPTEQSTDEDTTVKIRSKVVSTLKRTQQPTSSENASTLPRNVRPKNKSPEQSQQVLQEPEAVIKTLSTEYHHYEPSSLTTWAQQTLQVTVARNLKTSDESSSSAWTQPVARNVRMKSAVSVPTWTQQALQQTTVVKRMRKRNGFPPKWTEEASQQIVVFRNLGIRNGTWAQALQGRVSANAVPDDTSHRYKNGKIGVQLTQKAHAHYSLEKSGHVRGPGLLLNGFISMGKILNCRIGGPASTMLTEDTLIMETHTNMQGVETDPLTSMNESEKMHRHSDASVASLVSSTSTSDSQTDQPRGSLICKTWRRKKSWIKKRQSNAAMAMACCASAVDETSEIVHCMWEDMLALAFNLSDMHEHDAEALQSSASIMRAHVNYLCSDLQGFQFAWEEKKTRYPWQHLFKYVVVSVSLMWGALSVPHIIKLLTRLLGLPPRPATRKEKALVAAMFLCSGACFGKGVWQSLEHVQAIKKAQEAQLRKQLKLILQRASQIAALTQINHHPLQAVQDKPTSVA</sequence>
<feature type="region of interest" description="Disordered" evidence="1">
    <location>
        <begin position="112"/>
        <end position="135"/>
    </location>
</feature>